<keyword evidence="3 7" id="KW-0129">CBS domain</keyword>
<dbReference type="FunFam" id="3.40.50.10490:FF:000011">
    <property type="entry name" value="Arabinose 5-phosphate isomerase"/>
    <property type="match status" value="1"/>
</dbReference>
<dbReference type="Gene3D" id="3.10.580.10">
    <property type="entry name" value="CBS-domain"/>
    <property type="match status" value="1"/>
</dbReference>
<feature type="domain" description="SIS" evidence="9">
    <location>
        <begin position="31"/>
        <end position="175"/>
    </location>
</feature>
<dbReference type="PROSITE" id="PS51464">
    <property type="entry name" value="SIS"/>
    <property type="match status" value="1"/>
</dbReference>
<dbReference type="PANTHER" id="PTHR42745">
    <property type="match status" value="1"/>
</dbReference>
<feature type="site" description="Catalytically relevant" evidence="6">
    <location>
        <position position="50"/>
    </location>
</feature>
<comment type="similarity">
    <text evidence="1 4">Belongs to the SIS family. GutQ/KpsF subfamily.</text>
</comment>
<feature type="site" description="Catalytically relevant" evidence="6">
    <location>
        <position position="102"/>
    </location>
</feature>
<dbReference type="CDD" id="cd05014">
    <property type="entry name" value="SIS_Kpsf"/>
    <property type="match status" value="1"/>
</dbReference>
<organism evidence="10 11">
    <name type="scientific">Halomonas heilongjiangensis</name>
    <dbReference type="NCBI Taxonomy" id="1387883"/>
    <lineage>
        <taxon>Bacteria</taxon>
        <taxon>Pseudomonadati</taxon>
        <taxon>Pseudomonadota</taxon>
        <taxon>Gammaproteobacteria</taxon>
        <taxon>Oceanospirillales</taxon>
        <taxon>Halomonadaceae</taxon>
        <taxon>Halomonas</taxon>
    </lineage>
</organism>
<evidence type="ECO:0000259" key="8">
    <source>
        <dbReference type="PROSITE" id="PS51371"/>
    </source>
</evidence>
<protein>
    <recommendedName>
        <fullName evidence="4">Arabinose 5-phosphate isomerase</fullName>
        <shortName evidence="4">API</shortName>
        <ecNumber evidence="4">5.3.1.13</ecNumber>
    </recommendedName>
</protein>
<evidence type="ECO:0000313" key="11">
    <source>
        <dbReference type="Proteomes" id="UP000235346"/>
    </source>
</evidence>
<feature type="binding site" evidence="5">
    <location>
        <position position="73"/>
    </location>
    <ligand>
        <name>Zn(2+)</name>
        <dbReference type="ChEBI" id="CHEBI:29105"/>
    </ligand>
</feature>
<evidence type="ECO:0000256" key="7">
    <source>
        <dbReference type="PROSITE-ProRule" id="PRU00703"/>
    </source>
</evidence>
<dbReference type="Gene3D" id="3.40.50.10490">
    <property type="entry name" value="Glucose-6-phosphate isomerase like protein, domain 1"/>
    <property type="match status" value="1"/>
</dbReference>
<evidence type="ECO:0000256" key="3">
    <source>
        <dbReference type="ARBA" id="ARBA00023122"/>
    </source>
</evidence>
<dbReference type="PROSITE" id="PS51371">
    <property type="entry name" value="CBS"/>
    <property type="match status" value="2"/>
</dbReference>
<gene>
    <name evidence="10" type="ORF">C1H66_11385</name>
</gene>
<sequence>MSSIEAGKKVFQIQSDALKMTAARLGATFDAAVEMMLGTQGRIIVSGMGKSGIIGNKIAATLASTGTPSFSVHPAEAYHGDLGMFTPLDVALLISYSGETEEVIRLIPSLRHFGVKIIAIVGNPESSLGRNSDLVLDVSVEREACPNNLAPTTSTTVALAMGDAIAVALIEKRGFKPHDFAVFHPGGSLGRRLLTRVRDVMHVKVPVNNPLDTINDVIITITRGELGLTVVANSGKIVGVITDGDLRRALFNHKDISSLSAQDVMTRNPLTINDFEMFSDAENIMLKSNVTALLVVDGDNALVGVLKLQDAGQVN</sequence>
<dbReference type="GO" id="GO:0097367">
    <property type="term" value="F:carbohydrate derivative binding"/>
    <property type="evidence" value="ECO:0007669"/>
    <property type="project" value="InterPro"/>
</dbReference>
<dbReference type="SUPFAM" id="SSF53697">
    <property type="entry name" value="SIS domain"/>
    <property type="match status" value="1"/>
</dbReference>
<feature type="site" description="Catalytically relevant" evidence="6">
    <location>
        <position position="184"/>
    </location>
</feature>
<dbReference type="InterPro" id="IPR035474">
    <property type="entry name" value="SIS_Kpsf"/>
</dbReference>
<dbReference type="NCBIfam" id="TIGR00393">
    <property type="entry name" value="kpsF"/>
    <property type="match status" value="1"/>
</dbReference>
<dbReference type="Pfam" id="PF00571">
    <property type="entry name" value="CBS"/>
    <property type="match status" value="2"/>
</dbReference>
<dbReference type="GO" id="GO:0005975">
    <property type="term" value="P:carbohydrate metabolic process"/>
    <property type="evidence" value="ECO:0007669"/>
    <property type="project" value="InterPro"/>
</dbReference>
<proteinExistence type="inferred from homology"/>
<dbReference type="InterPro" id="IPR046348">
    <property type="entry name" value="SIS_dom_sf"/>
</dbReference>
<evidence type="ECO:0000256" key="1">
    <source>
        <dbReference type="ARBA" id="ARBA00008165"/>
    </source>
</evidence>
<feature type="domain" description="CBS" evidence="8">
    <location>
        <begin position="201"/>
        <end position="256"/>
    </location>
</feature>
<dbReference type="GO" id="GO:0046872">
    <property type="term" value="F:metal ion binding"/>
    <property type="evidence" value="ECO:0007669"/>
    <property type="project" value="UniProtKB-KW"/>
</dbReference>
<keyword evidence="2" id="KW-0677">Repeat</keyword>
<comment type="catalytic activity">
    <reaction evidence="4">
        <text>D-arabinose 5-phosphate = D-ribulose 5-phosphate</text>
        <dbReference type="Rhea" id="RHEA:23104"/>
        <dbReference type="ChEBI" id="CHEBI:57693"/>
        <dbReference type="ChEBI" id="CHEBI:58121"/>
        <dbReference type="EC" id="5.3.1.13"/>
    </reaction>
</comment>
<feature type="domain" description="CBS" evidence="8">
    <location>
        <begin position="265"/>
        <end position="315"/>
    </location>
</feature>
<reference evidence="10 11" key="1">
    <citation type="submission" date="2018-01" db="EMBL/GenBank/DDBJ databases">
        <title>Halomonas endophytica sp. nov., isolated from storage liquid in the stems of Populus euphratica.</title>
        <authorList>
            <person name="Chen C."/>
        </authorList>
    </citation>
    <scope>NUCLEOTIDE SEQUENCE [LARGE SCALE GENOMIC DNA]</scope>
    <source>
        <strain evidence="10 11">DSM 26881</strain>
    </source>
</reference>
<dbReference type="InterPro" id="IPR004800">
    <property type="entry name" value="KdsD/KpsF-type"/>
</dbReference>
<comment type="caution">
    <text evidence="10">The sequence shown here is derived from an EMBL/GenBank/DDBJ whole genome shotgun (WGS) entry which is preliminary data.</text>
</comment>
<name>A0A2N7TMG0_9GAMM</name>
<evidence type="ECO:0000256" key="6">
    <source>
        <dbReference type="PIRSR" id="PIRSR004692-3"/>
    </source>
</evidence>
<dbReference type="GO" id="GO:1901135">
    <property type="term" value="P:carbohydrate derivative metabolic process"/>
    <property type="evidence" value="ECO:0007669"/>
    <property type="project" value="InterPro"/>
</dbReference>
<evidence type="ECO:0000259" key="9">
    <source>
        <dbReference type="PROSITE" id="PS51464"/>
    </source>
</evidence>
<dbReference type="InterPro" id="IPR000644">
    <property type="entry name" value="CBS_dom"/>
</dbReference>
<dbReference type="RefSeq" id="WP_102627999.1">
    <property type="nucleotide sequence ID" value="NZ_PDOH01000021.1"/>
</dbReference>
<keyword evidence="5" id="KW-0862">Zinc</keyword>
<dbReference type="AlphaFoldDB" id="A0A2N7TMG0"/>
<accession>A0A2N7TMG0</accession>
<dbReference type="InterPro" id="IPR001347">
    <property type="entry name" value="SIS_dom"/>
</dbReference>
<dbReference type="PANTHER" id="PTHR42745:SF1">
    <property type="entry name" value="ARABINOSE 5-PHOSPHATE ISOMERASE KDSD"/>
    <property type="match status" value="1"/>
</dbReference>
<dbReference type="CDD" id="cd04604">
    <property type="entry name" value="CBS_pair_SIS_assoc"/>
    <property type="match status" value="1"/>
</dbReference>
<evidence type="ECO:0000256" key="5">
    <source>
        <dbReference type="PIRSR" id="PIRSR004692-2"/>
    </source>
</evidence>
<dbReference type="OrthoDB" id="9762536at2"/>
<dbReference type="Proteomes" id="UP000235346">
    <property type="component" value="Unassembled WGS sequence"/>
</dbReference>
<evidence type="ECO:0000256" key="2">
    <source>
        <dbReference type="ARBA" id="ARBA00022737"/>
    </source>
</evidence>
<evidence type="ECO:0000256" key="4">
    <source>
        <dbReference type="PIRNR" id="PIRNR004692"/>
    </source>
</evidence>
<dbReference type="PIRSF" id="PIRSF004692">
    <property type="entry name" value="KdsD_KpsF"/>
    <property type="match status" value="1"/>
</dbReference>
<keyword evidence="5" id="KW-0479">Metal-binding</keyword>
<dbReference type="EC" id="5.3.1.13" evidence="4"/>
<keyword evidence="11" id="KW-1185">Reference proteome</keyword>
<dbReference type="Pfam" id="PF01380">
    <property type="entry name" value="SIS"/>
    <property type="match status" value="1"/>
</dbReference>
<feature type="site" description="Catalytically relevant" evidence="6">
    <location>
        <position position="143"/>
    </location>
</feature>
<evidence type="ECO:0000313" key="10">
    <source>
        <dbReference type="EMBL" id="PMR69374.1"/>
    </source>
</evidence>
<keyword evidence="4 10" id="KW-0413">Isomerase</keyword>
<dbReference type="GO" id="GO:0019146">
    <property type="term" value="F:arabinose-5-phosphate isomerase activity"/>
    <property type="evidence" value="ECO:0007669"/>
    <property type="project" value="UniProtKB-EC"/>
</dbReference>
<dbReference type="EMBL" id="PNRE01000049">
    <property type="protein sequence ID" value="PMR69374.1"/>
    <property type="molecule type" value="Genomic_DNA"/>
</dbReference>
<dbReference type="InterPro" id="IPR046342">
    <property type="entry name" value="CBS_dom_sf"/>
</dbReference>
<dbReference type="InterPro" id="IPR050986">
    <property type="entry name" value="GutQ/KpsF_isomerases"/>
</dbReference>